<sequence>MIKKIMAKEILEELFDSPVKVKLLKLFLRNPKASFKLNEIVKKIRSDNYSCRRQIKKLENIRLISGRIKNKHKVYSVNPDFDFYSELRTLILKSSPASREKLLSRIKGLGRIKLTILSGIFINEENSRVDLFIVGDSIKKRKLFVFLRDLEAEVGKEIDYVVFSTADFNYRYDMFDRFIRDVLEKPHEKLINKLRI</sequence>
<name>A0A2G9YCI5_9BACT</name>
<comment type="caution">
    <text evidence="1">The sequence shown here is derived from an EMBL/GenBank/DDBJ whole genome shotgun (WGS) entry which is preliminary data.</text>
</comment>
<accession>A0A2G9YCI5</accession>
<dbReference type="AlphaFoldDB" id="A0A2G9YCI5"/>
<evidence type="ECO:0000313" key="1">
    <source>
        <dbReference type="EMBL" id="PIP16924.1"/>
    </source>
</evidence>
<reference evidence="1 2" key="1">
    <citation type="submission" date="2017-09" db="EMBL/GenBank/DDBJ databases">
        <title>Depth-based differentiation of microbial function through sediment-hosted aquifers and enrichment of novel symbionts in the deep terrestrial subsurface.</title>
        <authorList>
            <person name="Probst A.J."/>
            <person name="Ladd B."/>
            <person name="Jarett J.K."/>
            <person name="Geller-Mcgrath D.E."/>
            <person name="Sieber C.M."/>
            <person name="Emerson J.B."/>
            <person name="Anantharaman K."/>
            <person name="Thomas B.C."/>
            <person name="Malmstrom R."/>
            <person name="Stieglmeier M."/>
            <person name="Klingl A."/>
            <person name="Woyke T."/>
            <person name="Ryan C.M."/>
            <person name="Banfield J.F."/>
        </authorList>
    </citation>
    <scope>NUCLEOTIDE SEQUENCE [LARGE SCALE GENOMIC DNA]</scope>
    <source>
        <strain evidence="1">CG23_combo_of_CG06-09_8_20_14_all_37_13</strain>
    </source>
</reference>
<evidence type="ECO:0008006" key="3">
    <source>
        <dbReference type="Google" id="ProtNLM"/>
    </source>
</evidence>
<dbReference type="EMBL" id="PCRH01000060">
    <property type="protein sequence ID" value="PIP16924.1"/>
    <property type="molecule type" value="Genomic_DNA"/>
</dbReference>
<gene>
    <name evidence="1" type="ORF">COX44_02760</name>
</gene>
<dbReference type="SUPFAM" id="SSF46785">
    <property type="entry name" value="Winged helix' DNA-binding domain"/>
    <property type="match status" value="1"/>
</dbReference>
<organism evidence="1 2">
    <name type="scientific">Candidatus Portnoybacteria bacterium CG23_combo_of_CG06-09_8_20_14_all_37_13</name>
    <dbReference type="NCBI Taxonomy" id="1974819"/>
    <lineage>
        <taxon>Bacteria</taxon>
        <taxon>Candidatus Portnoyibacteriota</taxon>
    </lineage>
</organism>
<dbReference type="InterPro" id="IPR036390">
    <property type="entry name" value="WH_DNA-bd_sf"/>
</dbReference>
<proteinExistence type="predicted"/>
<evidence type="ECO:0000313" key="2">
    <source>
        <dbReference type="Proteomes" id="UP000231480"/>
    </source>
</evidence>
<dbReference type="Proteomes" id="UP000231480">
    <property type="component" value="Unassembled WGS sequence"/>
</dbReference>
<protein>
    <recommendedName>
        <fullName evidence="3">HTH arsR-type domain-containing protein</fullName>
    </recommendedName>
</protein>